<proteinExistence type="predicted"/>
<organism evidence="1 2">
    <name type="scientific">Persicobacter diffluens</name>
    <dbReference type="NCBI Taxonomy" id="981"/>
    <lineage>
        <taxon>Bacteria</taxon>
        <taxon>Pseudomonadati</taxon>
        <taxon>Bacteroidota</taxon>
        <taxon>Cytophagia</taxon>
        <taxon>Cytophagales</taxon>
        <taxon>Persicobacteraceae</taxon>
        <taxon>Persicobacter</taxon>
    </lineage>
</organism>
<evidence type="ECO:0000313" key="1">
    <source>
        <dbReference type="EMBL" id="GJM60600.1"/>
    </source>
</evidence>
<accession>A0AAN4VXJ1</accession>
<evidence type="ECO:0000313" key="2">
    <source>
        <dbReference type="Proteomes" id="UP001310022"/>
    </source>
</evidence>
<name>A0AAN4VXJ1_9BACT</name>
<protein>
    <submittedName>
        <fullName evidence="1">Uncharacterized protein</fullName>
    </submittedName>
</protein>
<dbReference type="EMBL" id="BQKE01000001">
    <property type="protein sequence ID" value="GJM60600.1"/>
    <property type="molecule type" value="Genomic_DNA"/>
</dbReference>
<gene>
    <name evidence="1" type="ORF">PEDI_11520</name>
</gene>
<comment type="caution">
    <text evidence="1">The sequence shown here is derived from an EMBL/GenBank/DDBJ whole genome shotgun (WGS) entry which is preliminary data.</text>
</comment>
<dbReference type="Proteomes" id="UP001310022">
    <property type="component" value="Unassembled WGS sequence"/>
</dbReference>
<keyword evidence="2" id="KW-1185">Reference proteome</keyword>
<sequence length="181" mass="21333">MFYKIKYISLFLFLWACQESFSLLPEEIKTYGELTDWLCEHESIEKTRNATKVRIYRDPCNVNGCILRIEIQLDYKQQTWLYKGTPLTEESLRKIALLHYRNFGRNPRYAESPKEVAFRLKAPSNTPIPEIENIINEIAQLYESISKTELPIPEESLKLGEWSDYRVPIRLAVMQDAPIKK</sequence>
<dbReference type="AlphaFoldDB" id="A0AAN4VXJ1"/>
<dbReference type="RefSeq" id="WP_338236313.1">
    <property type="nucleotide sequence ID" value="NZ_BQKE01000001.1"/>
</dbReference>
<reference evidence="1 2" key="1">
    <citation type="submission" date="2021-12" db="EMBL/GenBank/DDBJ databases">
        <title>Genome sequencing of bacteria with rrn-lacking chromosome and rrn-plasmid.</title>
        <authorList>
            <person name="Anda M."/>
            <person name="Iwasaki W."/>
        </authorList>
    </citation>
    <scope>NUCLEOTIDE SEQUENCE [LARGE SCALE GENOMIC DNA]</scope>
    <source>
        <strain evidence="1 2">NBRC 15940</strain>
    </source>
</reference>